<dbReference type="PANTHER" id="PTHR30136:SF24">
    <property type="entry name" value="HTH-TYPE TRANSCRIPTIONAL REPRESSOR ALLR"/>
    <property type="match status" value="1"/>
</dbReference>
<dbReference type="Gene3D" id="1.10.10.10">
    <property type="entry name" value="Winged helix-like DNA-binding domain superfamily/Winged helix DNA-binding domain"/>
    <property type="match status" value="1"/>
</dbReference>
<evidence type="ECO:0000256" key="4">
    <source>
        <dbReference type="SAM" id="MobiDB-lite"/>
    </source>
</evidence>
<accession>A0AB39R3K3</accession>
<evidence type="ECO:0000256" key="3">
    <source>
        <dbReference type="ARBA" id="ARBA00023163"/>
    </source>
</evidence>
<evidence type="ECO:0000259" key="6">
    <source>
        <dbReference type="PROSITE" id="PS51078"/>
    </source>
</evidence>
<feature type="domain" description="IclR-ED" evidence="6">
    <location>
        <begin position="81"/>
        <end position="274"/>
    </location>
</feature>
<dbReference type="InterPro" id="IPR029016">
    <property type="entry name" value="GAF-like_dom_sf"/>
</dbReference>
<dbReference type="AlphaFoldDB" id="A0AB39R3K3"/>
<feature type="region of interest" description="Disordered" evidence="4">
    <location>
        <begin position="264"/>
        <end position="297"/>
    </location>
</feature>
<dbReference type="EMBL" id="CP163441">
    <property type="protein sequence ID" value="XDQ47599.1"/>
    <property type="molecule type" value="Genomic_DNA"/>
</dbReference>
<dbReference type="GO" id="GO:0045892">
    <property type="term" value="P:negative regulation of DNA-templated transcription"/>
    <property type="evidence" value="ECO:0007669"/>
    <property type="project" value="TreeGrafter"/>
</dbReference>
<evidence type="ECO:0000256" key="2">
    <source>
        <dbReference type="ARBA" id="ARBA00023125"/>
    </source>
</evidence>
<dbReference type="InterPro" id="IPR050707">
    <property type="entry name" value="HTH_MetabolicPath_Reg"/>
</dbReference>
<protein>
    <submittedName>
        <fullName evidence="7">IclR family transcriptional regulator</fullName>
    </submittedName>
</protein>
<dbReference type="Gene3D" id="3.30.450.40">
    <property type="match status" value="1"/>
</dbReference>
<dbReference type="GO" id="GO:0003700">
    <property type="term" value="F:DNA-binding transcription factor activity"/>
    <property type="evidence" value="ECO:0007669"/>
    <property type="project" value="TreeGrafter"/>
</dbReference>
<reference evidence="7" key="1">
    <citation type="submission" date="2024-07" db="EMBL/GenBank/DDBJ databases">
        <authorList>
            <person name="Yu S.T."/>
        </authorList>
    </citation>
    <scope>NUCLEOTIDE SEQUENCE</scope>
    <source>
        <strain evidence="7">R39</strain>
    </source>
</reference>
<name>A0AB39R3K3_9ACTN</name>
<dbReference type="SMART" id="SM00346">
    <property type="entry name" value="HTH_ICLR"/>
    <property type="match status" value="1"/>
</dbReference>
<evidence type="ECO:0000256" key="1">
    <source>
        <dbReference type="ARBA" id="ARBA00023015"/>
    </source>
</evidence>
<dbReference type="RefSeq" id="WP_369226496.1">
    <property type="nucleotide sequence ID" value="NZ_CP163441.1"/>
</dbReference>
<dbReference type="InterPro" id="IPR036390">
    <property type="entry name" value="WH_DNA-bd_sf"/>
</dbReference>
<dbReference type="SUPFAM" id="SSF55781">
    <property type="entry name" value="GAF domain-like"/>
    <property type="match status" value="1"/>
</dbReference>
<sequence>MTAADESAPPGAGGEGTKLQTLSRGLQVLNIVARSRGTATAKSVARQLGLNLSTCYHLLRTLRAEGYVVRVEGGAFDIGPSGGRLGHYLDQRFAPPPEITALVHRLHRKTQETSYLCGWHHGSIVMQQFISGTRPVAVGGVHQLDVGYKDHLHARASCKAVLAYMSEEVIAAMFDGLPFPALTPKTVGSYEGLLVQLKRVRKAGYALDLEEFSEGVCCVSAPYFDAHGQPAGSFTVSVPTDRFSAGSRSLAAAVLETASMATEWGRRQSEDAARTRDSRPADLSVREEPCHDQEAIR</sequence>
<dbReference type="PROSITE" id="PS51078">
    <property type="entry name" value="ICLR_ED"/>
    <property type="match status" value="1"/>
</dbReference>
<gene>
    <name evidence="7" type="ORF">AB5J52_37935</name>
</gene>
<keyword evidence="1" id="KW-0805">Transcription regulation</keyword>
<proteinExistence type="predicted"/>
<feature type="domain" description="HTH iclR-type" evidence="5">
    <location>
        <begin position="19"/>
        <end position="80"/>
    </location>
</feature>
<dbReference type="Pfam" id="PF01614">
    <property type="entry name" value="IclR_C"/>
    <property type="match status" value="1"/>
</dbReference>
<dbReference type="PANTHER" id="PTHR30136">
    <property type="entry name" value="HELIX-TURN-HELIX TRANSCRIPTIONAL REGULATOR, ICLR FAMILY"/>
    <property type="match status" value="1"/>
</dbReference>
<evidence type="ECO:0000259" key="5">
    <source>
        <dbReference type="PROSITE" id="PS51077"/>
    </source>
</evidence>
<organism evidence="7">
    <name type="scientific">Streptomyces sp. R39</name>
    <dbReference type="NCBI Taxonomy" id="3238631"/>
    <lineage>
        <taxon>Bacteria</taxon>
        <taxon>Bacillati</taxon>
        <taxon>Actinomycetota</taxon>
        <taxon>Actinomycetes</taxon>
        <taxon>Kitasatosporales</taxon>
        <taxon>Streptomycetaceae</taxon>
        <taxon>Streptomyces</taxon>
    </lineage>
</organism>
<dbReference type="Pfam" id="PF09339">
    <property type="entry name" value="HTH_IclR"/>
    <property type="match status" value="1"/>
</dbReference>
<dbReference type="InterPro" id="IPR005471">
    <property type="entry name" value="Tscrpt_reg_IclR_N"/>
</dbReference>
<keyword evidence="3" id="KW-0804">Transcription</keyword>
<evidence type="ECO:0000313" key="7">
    <source>
        <dbReference type="EMBL" id="XDQ47599.1"/>
    </source>
</evidence>
<dbReference type="SUPFAM" id="SSF46785">
    <property type="entry name" value="Winged helix' DNA-binding domain"/>
    <property type="match status" value="1"/>
</dbReference>
<keyword evidence="2" id="KW-0238">DNA-binding</keyword>
<dbReference type="GO" id="GO:0003677">
    <property type="term" value="F:DNA binding"/>
    <property type="evidence" value="ECO:0007669"/>
    <property type="project" value="UniProtKB-KW"/>
</dbReference>
<dbReference type="InterPro" id="IPR036388">
    <property type="entry name" value="WH-like_DNA-bd_sf"/>
</dbReference>
<dbReference type="PROSITE" id="PS51077">
    <property type="entry name" value="HTH_ICLR"/>
    <property type="match status" value="1"/>
</dbReference>
<dbReference type="InterPro" id="IPR014757">
    <property type="entry name" value="Tscrpt_reg_IclR_C"/>
</dbReference>